<dbReference type="InterPro" id="IPR050238">
    <property type="entry name" value="DNA_Rep/Repair_Clamp_Loader"/>
</dbReference>
<evidence type="ECO:0000256" key="1">
    <source>
        <dbReference type="SAM" id="MobiDB-lite"/>
    </source>
</evidence>
<proteinExistence type="predicted"/>
<feature type="domain" description="AAA+ ATPase" evidence="2">
    <location>
        <begin position="59"/>
        <end position="199"/>
    </location>
</feature>
<keyword evidence="3" id="KW-0808">Transferase</keyword>
<protein>
    <submittedName>
        <fullName evidence="3">DNA polymerase III subunit delta</fullName>
        <ecNumber evidence="3">2.7.7.7</ecNumber>
    </submittedName>
</protein>
<organism evidence="3 4">
    <name type="scientific">Schaalia naturae</name>
    <dbReference type="NCBI Taxonomy" id="635203"/>
    <lineage>
        <taxon>Bacteria</taxon>
        <taxon>Bacillati</taxon>
        <taxon>Actinomycetota</taxon>
        <taxon>Actinomycetes</taxon>
        <taxon>Actinomycetales</taxon>
        <taxon>Actinomycetaceae</taxon>
        <taxon>Schaalia</taxon>
    </lineage>
</organism>
<dbReference type="SMART" id="SM00382">
    <property type="entry name" value="AAA"/>
    <property type="match status" value="1"/>
</dbReference>
<feature type="region of interest" description="Disordered" evidence="1">
    <location>
        <begin position="31"/>
        <end position="52"/>
    </location>
</feature>
<dbReference type="NCBIfam" id="NF005926">
    <property type="entry name" value="PRK07940.1"/>
    <property type="match status" value="1"/>
</dbReference>
<keyword evidence="4" id="KW-1185">Reference proteome</keyword>
<feature type="region of interest" description="Disordered" evidence="1">
    <location>
        <begin position="294"/>
        <end position="318"/>
    </location>
</feature>
<keyword evidence="3" id="KW-0548">Nucleotidyltransferase</keyword>
<name>A0ABW2SQ94_9ACTO</name>
<dbReference type="Pfam" id="PF13177">
    <property type="entry name" value="DNA_pol3_delta2"/>
    <property type="match status" value="1"/>
</dbReference>
<evidence type="ECO:0000259" key="2">
    <source>
        <dbReference type="SMART" id="SM00382"/>
    </source>
</evidence>
<dbReference type="Gene3D" id="3.40.50.300">
    <property type="entry name" value="P-loop containing nucleotide triphosphate hydrolases"/>
    <property type="match status" value="1"/>
</dbReference>
<dbReference type="RefSeq" id="WP_380975806.1">
    <property type="nucleotide sequence ID" value="NZ_JBHTEF010000001.1"/>
</dbReference>
<feature type="compositionally biased region" description="Low complexity" evidence="1">
    <location>
        <begin position="43"/>
        <end position="52"/>
    </location>
</feature>
<sequence length="412" mass="44254">MSVWDELVGQDGAVRILREAAAAARRIVDGPGASGRGLGSPEASGSLRGAGAAGPARAMTHAWLITGPPGSGRSVAALAFAAALQCTGEAPGCGRCPGCRTTMARTNADVLVVSTEATTIRIDEARAFVQRAQVAPSAGRWRVMIVEDADRMLERTSNVLLKAIEEPPERTVWLLCAPSPEDMITTIRSRCRHLGLRIPSAQAVADLLVRRDGVEPQAALESARAAQSHIGLARALARDPELREQRRRIVRAPAEVRSVGEAALAAQDLVDMAKAQAEARTTERNARERTALLRQLGMTDGDRSTPQSRGAVHQLEEDQKRRSKRAMVDALDRALLDLLALYRDVLLVQLGTGQALVNEDLSDLVSDIAADSTPEQTMERVEAIEEARHRLVANVQPLLAMEAMTIALRPQA</sequence>
<dbReference type="EC" id="2.7.7.7" evidence="3"/>
<dbReference type="InterPro" id="IPR003593">
    <property type="entry name" value="AAA+_ATPase"/>
</dbReference>
<evidence type="ECO:0000313" key="4">
    <source>
        <dbReference type="Proteomes" id="UP001596527"/>
    </source>
</evidence>
<dbReference type="InterPro" id="IPR027417">
    <property type="entry name" value="P-loop_NTPase"/>
</dbReference>
<dbReference type="EMBL" id="JBHTEF010000001">
    <property type="protein sequence ID" value="MFC7582021.1"/>
    <property type="molecule type" value="Genomic_DNA"/>
</dbReference>
<evidence type="ECO:0000313" key="3">
    <source>
        <dbReference type="EMBL" id="MFC7582021.1"/>
    </source>
</evidence>
<reference evidence="4" key="1">
    <citation type="journal article" date="2019" name="Int. J. Syst. Evol. Microbiol.">
        <title>The Global Catalogue of Microorganisms (GCM) 10K type strain sequencing project: providing services to taxonomists for standard genome sequencing and annotation.</title>
        <authorList>
            <consortium name="The Broad Institute Genomics Platform"/>
            <consortium name="The Broad Institute Genome Sequencing Center for Infectious Disease"/>
            <person name="Wu L."/>
            <person name="Ma J."/>
        </authorList>
    </citation>
    <scope>NUCLEOTIDE SEQUENCE [LARGE SCALE GENOMIC DNA]</scope>
    <source>
        <strain evidence="4">CCUG 56698</strain>
    </source>
</reference>
<gene>
    <name evidence="3" type="ORF">ACFQWG_12530</name>
</gene>
<dbReference type="SUPFAM" id="SSF52540">
    <property type="entry name" value="P-loop containing nucleoside triphosphate hydrolases"/>
    <property type="match status" value="1"/>
</dbReference>
<dbReference type="Proteomes" id="UP001596527">
    <property type="component" value="Unassembled WGS sequence"/>
</dbReference>
<dbReference type="GO" id="GO:0003887">
    <property type="term" value="F:DNA-directed DNA polymerase activity"/>
    <property type="evidence" value="ECO:0007669"/>
    <property type="project" value="UniProtKB-EC"/>
</dbReference>
<accession>A0ABW2SQ94</accession>
<comment type="caution">
    <text evidence="3">The sequence shown here is derived from an EMBL/GenBank/DDBJ whole genome shotgun (WGS) entry which is preliminary data.</text>
</comment>
<dbReference type="PANTHER" id="PTHR11669">
    <property type="entry name" value="REPLICATION FACTOR C / DNA POLYMERASE III GAMMA-TAU SUBUNIT"/>
    <property type="match status" value="1"/>
</dbReference>
<dbReference type="PANTHER" id="PTHR11669:SF8">
    <property type="entry name" value="DNA POLYMERASE III SUBUNIT DELTA"/>
    <property type="match status" value="1"/>
</dbReference>